<comment type="caution">
    <text evidence="2">The sequence shown here is derived from an EMBL/GenBank/DDBJ whole genome shotgun (WGS) entry which is preliminary data.</text>
</comment>
<dbReference type="Gene3D" id="2.160.20.10">
    <property type="entry name" value="Single-stranded right-handed beta-helix, Pectin lyase-like"/>
    <property type="match status" value="1"/>
</dbReference>
<evidence type="ECO:0000313" key="2">
    <source>
        <dbReference type="EMBL" id="EJK74363.1"/>
    </source>
</evidence>
<feature type="compositionally biased region" description="Basic residues" evidence="1">
    <location>
        <begin position="383"/>
        <end position="401"/>
    </location>
</feature>
<dbReference type="eggNOG" id="ENOG502QRHN">
    <property type="taxonomic scope" value="Eukaryota"/>
</dbReference>
<feature type="region of interest" description="Disordered" evidence="1">
    <location>
        <begin position="241"/>
        <end position="431"/>
    </location>
</feature>
<sequence length="601" mass="65075">MGSRGTAAPRGGDEPNPPPLPDTMRLYAPPRTKEEAEEMRAEIERIASDPTVTWEDFAAGSGEGDDAAESTSGSANRTARPRPDGYPEFTYTTDRHFSSRRAALLFAPGTYEGLDFEVGYYTSVVGLGRRPGDVLFAECARGPHVPALEKYADRPPRGSGLDTFWRSMENVAVEADEGTRWTVSQAAPMRRVHVMGDLNLYDGDSWVSGGVAANCVVDGTVNLGGQQQWLFRNVRVGRGLREESDGVSGGPSVTREDSPAVRVEKPYIVLQRPAGRIDEGTTDGEASKISSASRRDLSGPDDETSTGIGTFQLLVPRPRFGNDASGPDHAGLDDEVRDFSRPRRRAGRPGDTGPGIRDARVAPGREAVRQGPLRREGGEGRGRHARGLPRRRRRGRPRPSRRAAGGASSLLEWGDPTSDDPGDPRDPGALSDVFARVGGDRRDVAPVDAMVRIHSGNVYGDNLWLWRADHVALAEGEEANFPEISRRGECKARNGLVVTKNAVNVTMVGLAVEHATEDQTIWDGEDGKVYFYQCELPYDANETFATDGRVGYRIGPNVKRHAAYGLGIYSNFRDHDVRVPTAIAHPGILSREQGAGDGGGI</sequence>
<feature type="compositionally biased region" description="Basic and acidic residues" evidence="1">
    <location>
        <begin position="254"/>
        <end position="265"/>
    </location>
</feature>
<dbReference type="OMA" id="KYDVQWN"/>
<keyword evidence="3" id="KW-1185">Reference proteome</keyword>
<feature type="compositionally biased region" description="Basic and acidic residues" evidence="1">
    <location>
        <begin position="31"/>
        <end position="47"/>
    </location>
</feature>
<proteinExistence type="predicted"/>
<reference evidence="2 3" key="1">
    <citation type="journal article" date="2012" name="Genome Biol.">
        <title>Genome and low-iron response of an oceanic diatom adapted to chronic iron limitation.</title>
        <authorList>
            <person name="Lommer M."/>
            <person name="Specht M."/>
            <person name="Roy A.S."/>
            <person name="Kraemer L."/>
            <person name="Andreson R."/>
            <person name="Gutowska M.A."/>
            <person name="Wolf J."/>
            <person name="Bergner S.V."/>
            <person name="Schilhabel M.B."/>
            <person name="Klostermeier U.C."/>
            <person name="Beiko R.G."/>
            <person name="Rosenstiel P."/>
            <person name="Hippler M."/>
            <person name="Laroche J."/>
        </authorList>
    </citation>
    <scope>NUCLEOTIDE SEQUENCE [LARGE SCALE GENOMIC DNA]</scope>
    <source>
        <strain evidence="2 3">CCMP1005</strain>
    </source>
</reference>
<dbReference type="EMBL" id="AGNL01003749">
    <property type="protein sequence ID" value="EJK74363.1"/>
    <property type="molecule type" value="Genomic_DNA"/>
</dbReference>
<dbReference type="OrthoDB" id="5959761at2759"/>
<dbReference type="Proteomes" id="UP000266841">
    <property type="component" value="Unassembled WGS sequence"/>
</dbReference>
<gene>
    <name evidence="2" type="ORF">THAOC_03960</name>
</gene>
<feature type="compositionally biased region" description="Basic and acidic residues" evidence="1">
    <location>
        <begin position="330"/>
        <end position="341"/>
    </location>
</feature>
<evidence type="ECO:0000256" key="1">
    <source>
        <dbReference type="SAM" id="MobiDB-lite"/>
    </source>
</evidence>
<organism evidence="2 3">
    <name type="scientific">Thalassiosira oceanica</name>
    <name type="common">Marine diatom</name>
    <dbReference type="NCBI Taxonomy" id="159749"/>
    <lineage>
        <taxon>Eukaryota</taxon>
        <taxon>Sar</taxon>
        <taxon>Stramenopiles</taxon>
        <taxon>Ochrophyta</taxon>
        <taxon>Bacillariophyta</taxon>
        <taxon>Coscinodiscophyceae</taxon>
        <taxon>Thalassiosirophycidae</taxon>
        <taxon>Thalassiosirales</taxon>
        <taxon>Thalassiosiraceae</taxon>
        <taxon>Thalassiosira</taxon>
    </lineage>
</organism>
<feature type="non-terminal residue" evidence="2">
    <location>
        <position position="601"/>
    </location>
</feature>
<feature type="region of interest" description="Disordered" evidence="1">
    <location>
        <begin position="1"/>
        <end position="88"/>
    </location>
</feature>
<feature type="compositionally biased region" description="Low complexity" evidence="1">
    <location>
        <begin position="402"/>
        <end position="411"/>
    </location>
</feature>
<protein>
    <submittedName>
        <fullName evidence="2">Uncharacterized protein</fullName>
    </submittedName>
</protein>
<dbReference type="AlphaFoldDB" id="K0T6E2"/>
<accession>K0T6E2</accession>
<evidence type="ECO:0000313" key="3">
    <source>
        <dbReference type="Proteomes" id="UP000266841"/>
    </source>
</evidence>
<dbReference type="InterPro" id="IPR012334">
    <property type="entry name" value="Pectin_lyas_fold"/>
</dbReference>
<name>K0T6E2_THAOC</name>
<feature type="compositionally biased region" description="Basic and acidic residues" evidence="1">
    <location>
        <begin position="373"/>
        <end position="382"/>
    </location>
</feature>